<dbReference type="EMBL" id="NOZP01000067">
    <property type="protein sequence ID" value="OYD16166.1"/>
    <property type="molecule type" value="Genomic_DNA"/>
</dbReference>
<proteinExistence type="predicted"/>
<sequence length="159" mass="18056">MKQSLLRWLSPLGTWFVHPMFTKPWDRADEFARFLDVRIVAEDVLHAETDRTAYFAKACSLPEHLFLDPNTGLRSKTFRGAKSPNYLFEDDLVSIADARPKWLTLVFDQSVARGKEKQQLCQKLSCLQSHGLSAVAYISHACFILVGRDAELVDRALAT</sequence>
<feature type="non-terminal residue" evidence="1">
    <location>
        <position position="159"/>
    </location>
</feature>
<accession>A0A235BVB9</accession>
<protein>
    <submittedName>
        <fullName evidence="1">Uncharacterized protein</fullName>
    </submittedName>
</protein>
<comment type="caution">
    <text evidence="1">The sequence shown here is derived from an EMBL/GenBank/DDBJ whole genome shotgun (WGS) entry which is preliminary data.</text>
</comment>
<name>A0A235BVB9_UNCW3</name>
<reference evidence="1 2" key="1">
    <citation type="submission" date="2017-07" db="EMBL/GenBank/DDBJ databases">
        <title>Recovery of genomes from metagenomes via a dereplication, aggregation, and scoring strategy.</title>
        <authorList>
            <person name="Sieber C.M."/>
            <person name="Probst A.J."/>
            <person name="Sharrar A."/>
            <person name="Thomas B.C."/>
            <person name="Hess M."/>
            <person name="Tringe S.G."/>
            <person name="Banfield J.F."/>
        </authorList>
    </citation>
    <scope>NUCLEOTIDE SEQUENCE [LARGE SCALE GENOMIC DNA]</scope>
    <source>
        <strain evidence="1">JGI_Cruoil_03_51_56</strain>
    </source>
</reference>
<dbReference type="Proteomes" id="UP000215559">
    <property type="component" value="Unassembled WGS sequence"/>
</dbReference>
<gene>
    <name evidence="1" type="ORF">CH330_03560</name>
</gene>
<evidence type="ECO:0000313" key="2">
    <source>
        <dbReference type="Proteomes" id="UP000215559"/>
    </source>
</evidence>
<dbReference type="AlphaFoldDB" id="A0A235BVB9"/>
<evidence type="ECO:0000313" key="1">
    <source>
        <dbReference type="EMBL" id="OYD16166.1"/>
    </source>
</evidence>
<organism evidence="1 2">
    <name type="scientific">candidate division WOR-3 bacterium JGI_Cruoil_03_51_56</name>
    <dbReference type="NCBI Taxonomy" id="1973747"/>
    <lineage>
        <taxon>Bacteria</taxon>
        <taxon>Bacteria division WOR-3</taxon>
    </lineage>
</organism>